<dbReference type="HAMAP" id="MF_00656">
    <property type="entry name" value="PQQ_syn_PqqA"/>
    <property type="match status" value="1"/>
</dbReference>
<evidence type="ECO:0000256" key="1">
    <source>
        <dbReference type="ARBA" id="ARBA00004886"/>
    </source>
</evidence>
<sequence>MQWLTPSYTEVRFGFEITMYIANR</sequence>
<dbReference type="InterPro" id="IPR011725">
    <property type="entry name" value="PQQ_synth_PqqA"/>
</dbReference>
<feature type="cross-link" description="Pyrroloquinoline quinone (Glu-Tyr)" evidence="5">
    <location>
        <begin position="16"/>
        <end position="20"/>
    </location>
</feature>
<dbReference type="Pfam" id="PF08042">
    <property type="entry name" value="PqqA"/>
    <property type="match status" value="1"/>
</dbReference>
<comment type="caution">
    <text evidence="6">The sequence shown here is derived from an EMBL/GenBank/DDBJ whole genome shotgun (WGS) entry which is preliminary data.</text>
</comment>
<name>A0ABS8JNN1_9BURK</name>
<evidence type="ECO:0000256" key="5">
    <source>
        <dbReference type="HAMAP-Rule" id="MF_00656"/>
    </source>
</evidence>
<comment type="function">
    <text evidence="5">Required for coenzyme pyrroloquinoline quinone (PQQ) biosynthesis. PQQ is probably formed by cross-linking a specific glutamate to a specific tyrosine residue and excising these residues from the peptide.</text>
</comment>
<organism evidence="6 7">
    <name type="scientific">Paraburkholderia sejongensis</name>
    <dbReference type="NCBI Taxonomy" id="2886946"/>
    <lineage>
        <taxon>Bacteria</taxon>
        <taxon>Pseudomonadati</taxon>
        <taxon>Pseudomonadota</taxon>
        <taxon>Betaproteobacteria</taxon>
        <taxon>Burkholderiales</taxon>
        <taxon>Burkholderiaceae</taxon>
        <taxon>Paraburkholderia</taxon>
    </lineage>
</organism>
<keyword evidence="4 5" id="KW-0884">PQQ biosynthesis</keyword>
<proteinExistence type="inferred from homology"/>
<comment type="pathway">
    <text evidence="1 5">Cofactor biosynthesis; pyrroloquinoline quinone biosynthesis.</text>
</comment>
<evidence type="ECO:0000256" key="4">
    <source>
        <dbReference type="ARBA" id="ARBA00022905"/>
    </source>
</evidence>
<keyword evidence="7" id="KW-1185">Reference proteome</keyword>
<dbReference type="Proteomes" id="UP001431019">
    <property type="component" value="Unassembled WGS sequence"/>
</dbReference>
<comment type="similarity">
    <text evidence="2 5">Belongs to the PqqA family.</text>
</comment>
<evidence type="ECO:0000313" key="6">
    <source>
        <dbReference type="EMBL" id="MCC8391491.1"/>
    </source>
</evidence>
<accession>A0ABS8JNN1</accession>
<evidence type="ECO:0000313" key="7">
    <source>
        <dbReference type="Proteomes" id="UP001431019"/>
    </source>
</evidence>
<dbReference type="EMBL" id="JAJITD010000001">
    <property type="protein sequence ID" value="MCC8391491.1"/>
    <property type="molecule type" value="Genomic_DNA"/>
</dbReference>
<dbReference type="NCBIfam" id="TIGR02107">
    <property type="entry name" value="PQQ_syn_pqqA"/>
    <property type="match status" value="1"/>
</dbReference>
<evidence type="ECO:0000256" key="2">
    <source>
        <dbReference type="ARBA" id="ARBA00009325"/>
    </source>
</evidence>
<evidence type="ECO:0000256" key="3">
    <source>
        <dbReference type="ARBA" id="ARBA00015086"/>
    </source>
</evidence>
<gene>
    <name evidence="5 6" type="primary">pqqA</name>
    <name evidence="6" type="ORF">LJ656_02735</name>
</gene>
<reference evidence="6 7" key="1">
    <citation type="submission" date="2021-11" db="EMBL/GenBank/DDBJ databases">
        <authorList>
            <person name="Oh E.-T."/>
            <person name="Kim S.-B."/>
        </authorList>
    </citation>
    <scope>NUCLEOTIDE SEQUENCE [LARGE SCALE GENOMIC DNA]</scope>
    <source>
        <strain evidence="6 7">MMS20-SJTR3</strain>
    </source>
</reference>
<protein>
    <recommendedName>
        <fullName evidence="3 5">Coenzyme PQQ synthesis protein A</fullName>
    </recommendedName>
    <alternativeName>
        <fullName evidence="5">Pyrroloquinoline quinone biosynthesis protein A</fullName>
    </alternativeName>
</protein>